<proteinExistence type="predicted"/>
<reference evidence="1" key="1">
    <citation type="journal article" date="2015" name="Nature">
        <title>Complex archaea that bridge the gap between prokaryotes and eukaryotes.</title>
        <authorList>
            <person name="Spang A."/>
            <person name="Saw J.H."/>
            <person name="Jorgensen S.L."/>
            <person name="Zaremba-Niedzwiedzka K."/>
            <person name="Martijn J."/>
            <person name="Lind A.E."/>
            <person name="van Eijk R."/>
            <person name="Schleper C."/>
            <person name="Guy L."/>
            <person name="Ettema T.J."/>
        </authorList>
    </citation>
    <scope>NUCLEOTIDE SEQUENCE</scope>
</reference>
<gene>
    <name evidence="1" type="ORF">LCGC14_3092130</name>
</gene>
<feature type="non-terminal residue" evidence="1">
    <location>
        <position position="1"/>
    </location>
</feature>
<dbReference type="InterPro" id="IPR014553">
    <property type="entry name" value="Aminopept"/>
</dbReference>
<organism evidence="1">
    <name type="scientific">marine sediment metagenome</name>
    <dbReference type="NCBI Taxonomy" id="412755"/>
    <lineage>
        <taxon>unclassified sequences</taxon>
        <taxon>metagenomes</taxon>
        <taxon>ecological metagenomes</taxon>
    </lineage>
</organism>
<evidence type="ECO:0000313" key="1">
    <source>
        <dbReference type="EMBL" id="KKK53702.1"/>
    </source>
</evidence>
<dbReference type="AlphaFoldDB" id="A0A0F8WA65"/>
<dbReference type="Pfam" id="PF10023">
    <property type="entry name" value="Aminopep"/>
    <property type="match status" value="1"/>
</dbReference>
<comment type="caution">
    <text evidence="1">The sequence shown here is derived from an EMBL/GenBank/DDBJ whole genome shotgun (WGS) entry which is preliminary data.</text>
</comment>
<accession>A0A0F8WA65</accession>
<dbReference type="EMBL" id="LAZR01066369">
    <property type="protein sequence ID" value="KKK53702.1"/>
    <property type="molecule type" value="Genomic_DNA"/>
</dbReference>
<protein>
    <submittedName>
        <fullName evidence="1">Uncharacterized protein</fullName>
    </submittedName>
</protein>
<name>A0A0F8WA65_9ZZZZ</name>
<sequence length="78" mass="8840">VFDTAPAHRSLNNAKLSTIASYHQWLPAFQQIWVEVDNDLSRFYERVQQLADLGVSERTLALEVLLVEQSSMPPSITP</sequence>